<dbReference type="RefSeq" id="WP_161571138.1">
    <property type="nucleotide sequence ID" value="NZ_RDSM01000006.1"/>
</dbReference>
<reference evidence="3" key="2">
    <citation type="submission" date="2019-02" db="EMBL/GenBank/DDBJ databases">
        <title>Granulicella sibirica sp. nov., a psychrotolerant acidobacterium isolated from an organic soil layer in forested tundra, West Siberia.</title>
        <authorList>
            <person name="Oshkin I.Y."/>
            <person name="Kulichevskaya I.S."/>
            <person name="Rijpstra W.I.C."/>
            <person name="Sinninghe Damste J.S."/>
            <person name="Rakitin A.L."/>
            <person name="Ravin N.V."/>
            <person name="Dedysh S.N."/>
        </authorList>
    </citation>
    <scope>NUCLEOTIDE SEQUENCE [LARGE SCALE GENOMIC DNA]</scope>
    <source>
        <strain evidence="3">AF10</strain>
    </source>
</reference>
<keyword evidence="2" id="KW-0560">Oxidoreductase</keyword>
<dbReference type="EMBL" id="RDSM01000006">
    <property type="protein sequence ID" value="RXH53954.1"/>
    <property type="molecule type" value="Genomic_DNA"/>
</dbReference>
<keyword evidence="3" id="KW-1185">Reference proteome</keyword>
<comment type="caution">
    <text evidence="2">The sequence shown here is derived from an EMBL/GenBank/DDBJ whole genome shotgun (WGS) entry which is preliminary data.</text>
</comment>
<reference evidence="2 3" key="1">
    <citation type="submission" date="2018-11" db="EMBL/GenBank/DDBJ databases">
        <authorList>
            <person name="Mardanov A.V."/>
            <person name="Ravin N.V."/>
            <person name="Dedysh S.N."/>
        </authorList>
    </citation>
    <scope>NUCLEOTIDE SEQUENCE [LARGE SCALE GENOMIC DNA]</scope>
    <source>
        <strain evidence="2 3">AF10</strain>
    </source>
</reference>
<dbReference type="GO" id="GO:0051213">
    <property type="term" value="F:dioxygenase activity"/>
    <property type="evidence" value="ECO:0007669"/>
    <property type="project" value="UniProtKB-KW"/>
</dbReference>
<dbReference type="InterPro" id="IPR029068">
    <property type="entry name" value="Glyas_Bleomycin-R_OHBP_Dase"/>
</dbReference>
<dbReference type="PROSITE" id="PS51819">
    <property type="entry name" value="VOC"/>
    <property type="match status" value="1"/>
</dbReference>
<sequence length="138" mass="15328">MEIELGTNAPVVLQDVAQIAFTVLNLEEAKVFYRDVLELKFLFDAGKMSFFQCGPVRLMIGEGEHSAASDGTIVYFRVTDLTATAQTLASRGVRFAQEPHLVARMKSHDLWMAFLKDPAGNTLGLMSEMVRTAERSNK</sequence>
<evidence type="ECO:0000259" key="1">
    <source>
        <dbReference type="PROSITE" id="PS51819"/>
    </source>
</evidence>
<evidence type="ECO:0000313" key="2">
    <source>
        <dbReference type="EMBL" id="RXH53954.1"/>
    </source>
</evidence>
<proteinExistence type="predicted"/>
<dbReference type="Proteomes" id="UP000289437">
    <property type="component" value="Unassembled WGS sequence"/>
</dbReference>
<accession>A0A4V1L4Z2</accession>
<keyword evidence="2" id="KW-0223">Dioxygenase</keyword>
<dbReference type="Gene3D" id="3.10.180.10">
    <property type="entry name" value="2,3-Dihydroxybiphenyl 1,2-Dioxygenase, domain 1"/>
    <property type="match status" value="1"/>
</dbReference>
<organism evidence="2 3">
    <name type="scientific">Granulicella sibirica</name>
    <dbReference type="NCBI Taxonomy" id="2479048"/>
    <lineage>
        <taxon>Bacteria</taxon>
        <taxon>Pseudomonadati</taxon>
        <taxon>Acidobacteriota</taxon>
        <taxon>Terriglobia</taxon>
        <taxon>Terriglobales</taxon>
        <taxon>Acidobacteriaceae</taxon>
        <taxon>Granulicella</taxon>
    </lineage>
</organism>
<name>A0A4V1L4Z2_9BACT</name>
<protein>
    <submittedName>
        <fullName evidence="2">Glyoxalase/bleomycin resistance protein/dioxygenase</fullName>
    </submittedName>
</protein>
<dbReference type="InterPro" id="IPR004360">
    <property type="entry name" value="Glyas_Fos-R_dOase_dom"/>
</dbReference>
<evidence type="ECO:0000313" key="3">
    <source>
        <dbReference type="Proteomes" id="UP000289437"/>
    </source>
</evidence>
<dbReference type="InterPro" id="IPR037523">
    <property type="entry name" value="VOC_core"/>
</dbReference>
<dbReference type="Pfam" id="PF00903">
    <property type="entry name" value="Glyoxalase"/>
    <property type="match status" value="1"/>
</dbReference>
<dbReference type="AlphaFoldDB" id="A0A4V1L4Z2"/>
<dbReference type="SUPFAM" id="SSF54593">
    <property type="entry name" value="Glyoxalase/Bleomycin resistance protein/Dihydroxybiphenyl dioxygenase"/>
    <property type="match status" value="1"/>
</dbReference>
<feature type="domain" description="VOC" evidence="1">
    <location>
        <begin position="15"/>
        <end position="128"/>
    </location>
</feature>
<gene>
    <name evidence="2" type="ORF">GRAN_4923</name>
</gene>
<dbReference type="OrthoDB" id="9804944at2"/>